<dbReference type="EMBL" id="LWDF02001595">
    <property type="protein sequence ID" value="KAE8237899.1"/>
    <property type="molecule type" value="Genomic_DNA"/>
</dbReference>
<evidence type="ECO:0000313" key="3">
    <source>
        <dbReference type="Proteomes" id="UP000077521"/>
    </source>
</evidence>
<evidence type="ECO:0008006" key="4">
    <source>
        <dbReference type="Google" id="ProtNLM"/>
    </source>
</evidence>
<dbReference type="AlphaFoldDB" id="A0A8T8SDS1"/>
<protein>
    <recommendedName>
        <fullName evidence="4">Hydrophobin</fullName>
    </recommendedName>
</protein>
<feature type="signal peptide" evidence="1">
    <location>
        <begin position="1"/>
        <end position="23"/>
    </location>
</feature>
<evidence type="ECO:0000313" key="2">
    <source>
        <dbReference type="EMBL" id="KAE8237899.1"/>
    </source>
</evidence>
<feature type="chain" id="PRO_5035938098" description="Hydrophobin" evidence="1">
    <location>
        <begin position="24"/>
        <end position="120"/>
    </location>
</feature>
<name>A0A8T8SDS1_9BASI</name>
<reference evidence="2" key="2">
    <citation type="journal article" date="2019" name="IMA Fungus">
        <title>Genome sequencing and comparison of five Tilletia species to identify candidate genes for the detection of regulated species infecting wheat.</title>
        <authorList>
            <person name="Nguyen H.D.T."/>
            <person name="Sultana T."/>
            <person name="Kesanakurti P."/>
            <person name="Hambleton S."/>
        </authorList>
    </citation>
    <scope>NUCLEOTIDE SEQUENCE</scope>
    <source>
        <strain evidence="2">DAOMC 236416</strain>
    </source>
</reference>
<gene>
    <name evidence="2" type="ORF">A4X13_0g8596</name>
</gene>
<keyword evidence="3" id="KW-1185">Reference proteome</keyword>
<comment type="caution">
    <text evidence="2">The sequence shown here is derived from an EMBL/GenBank/DDBJ whole genome shotgun (WGS) entry which is preliminary data.</text>
</comment>
<evidence type="ECO:0000256" key="1">
    <source>
        <dbReference type="SAM" id="SignalP"/>
    </source>
</evidence>
<dbReference type="Proteomes" id="UP000077521">
    <property type="component" value="Unassembled WGS sequence"/>
</dbReference>
<organism evidence="2 3">
    <name type="scientific">Tilletia indica</name>
    <dbReference type="NCBI Taxonomy" id="43049"/>
    <lineage>
        <taxon>Eukaryota</taxon>
        <taxon>Fungi</taxon>
        <taxon>Dikarya</taxon>
        <taxon>Basidiomycota</taxon>
        <taxon>Ustilaginomycotina</taxon>
        <taxon>Exobasidiomycetes</taxon>
        <taxon>Tilletiales</taxon>
        <taxon>Tilletiaceae</taxon>
        <taxon>Tilletia</taxon>
    </lineage>
</organism>
<proteinExistence type="predicted"/>
<keyword evidence="1" id="KW-0732">Signal</keyword>
<accession>A0A8T8SDS1</accession>
<sequence length="120" mass="12889">MKLVSLLTIIAVSSLLLAHPADAEDTSCDAARNPKDCQAGQQFCVGFISPGYLPTHEHDPIPNCAVVAKSPDVENACRQAQDACCNPYGGGPHHGGVCCPFNEKNNCWAEYPLWHIGRGR</sequence>
<reference evidence="2" key="1">
    <citation type="submission" date="2016-04" db="EMBL/GenBank/DDBJ databases">
        <authorList>
            <person name="Nguyen H.D."/>
            <person name="Samba Siva P."/>
            <person name="Cullis J."/>
            <person name="Levesque C.A."/>
            <person name="Hambleton S."/>
        </authorList>
    </citation>
    <scope>NUCLEOTIDE SEQUENCE</scope>
    <source>
        <strain evidence="2">DAOMC 236416</strain>
    </source>
</reference>